<name>A0A662D5E8_UNCAE</name>
<reference evidence="1 2" key="1">
    <citation type="submission" date="2018-06" db="EMBL/GenBank/DDBJ databases">
        <title>Extensive metabolic versatility and redundancy in microbially diverse, dynamic hydrothermal sediments.</title>
        <authorList>
            <person name="Dombrowski N."/>
            <person name="Teske A."/>
            <person name="Baker B.J."/>
        </authorList>
    </citation>
    <scope>NUCLEOTIDE SEQUENCE [LARGE SCALE GENOMIC DNA]</scope>
    <source>
        <strain evidence="1">B7_G13</strain>
    </source>
</reference>
<organism evidence="1 2">
    <name type="scientific">Aerophobetes bacterium</name>
    <dbReference type="NCBI Taxonomy" id="2030807"/>
    <lineage>
        <taxon>Bacteria</taxon>
        <taxon>Candidatus Aerophobota</taxon>
    </lineage>
</organism>
<comment type="caution">
    <text evidence="1">The sequence shown here is derived from an EMBL/GenBank/DDBJ whole genome shotgun (WGS) entry which is preliminary data.</text>
</comment>
<dbReference type="EMBL" id="QMPY01000058">
    <property type="protein sequence ID" value="RLE07918.1"/>
    <property type="molecule type" value="Genomic_DNA"/>
</dbReference>
<sequence>MRQRYPIQMQVVEKDSGNIVFKASLPVESIFNSSSKFDELLAYVERKYTQTIRECKELLKRSTFQKRANSKVYWIIGDSILKFMRSLEDTPFYLRNQCAFFARDLGLSQTSIWKIIRFRKKFPKKDLIDPTIPWSLYREGRVELSR</sequence>
<protein>
    <submittedName>
        <fullName evidence="1">Uncharacterized protein</fullName>
    </submittedName>
</protein>
<dbReference type="Proteomes" id="UP000277457">
    <property type="component" value="Unassembled WGS sequence"/>
</dbReference>
<evidence type="ECO:0000313" key="1">
    <source>
        <dbReference type="EMBL" id="RLE07918.1"/>
    </source>
</evidence>
<dbReference type="AlphaFoldDB" id="A0A662D5E8"/>
<evidence type="ECO:0000313" key="2">
    <source>
        <dbReference type="Proteomes" id="UP000277457"/>
    </source>
</evidence>
<gene>
    <name evidence="1" type="ORF">DRZ78_02155</name>
</gene>
<proteinExistence type="predicted"/>
<accession>A0A662D5E8</accession>